<dbReference type="Proteomes" id="UP000887564">
    <property type="component" value="Unplaced"/>
</dbReference>
<keyword evidence="1" id="KW-1185">Reference proteome</keyword>
<accession>A0A914S5P2</accession>
<name>A0A914S5P2_PAREQ</name>
<organism evidence="1 2">
    <name type="scientific">Parascaris equorum</name>
    <name type="common">Equine roundworm</name>
    <dbReference type="NCBI Taxonomy" id="6256"/>
    <lineage>
        <taxon>Eukaryota</taxon>
        <taxon>Metazoa</taxon>
        <taxon>Ecdysozoa</taxon>
        <taxon>Nematoda</taxon>
        <taxon>Chromadorea</taxon>
        <taxon>Rhabditida</taxon>
        <taxon>Spirurina</taxon>
        <taxon>Ascaridomorpha</taxon>
        <taxon>Ascaridoidea</taxon>
        <taxon>Ascarididae</taxon>
        <taxon>Parascaris</taxon>
    </lineage>
</organism>
<dbReference type="AlphaFoldDB" id="A0A914S5P2"/>
<evidence type="ECO:0000313" key="1">
    <source>
        <dbReference type="Proteomes" id="UP000887564"/>
    </source>
</evidence>
<proteinExistence type="predicted"/>
<reference evidence="2" key="1">
    <citation type="submission" date="2022-11" db="UniProtKB">
        <authorList>
            <consortium name="WormBaseParasite"/>
        </authorList>
    </citation>
    <scope>IDENTIFICATION</scope>
</reference>
<protein>
    <submittedName>
        <fullName evidence="2">Uncharacterized protein</fullName>
    </submittedName>
</protein>
<dbReference type="WBParaSite" id="PEQ_0001414101-mRNA-1">
    <property type="protein sequence ID" value="PEQ_0001414101-mRNA-1"/>
    <property type="gene ID" value="PEQ_0001414101"/>
</dbReference>
<evidence type="ECO:0000313" key="2">
    <source>
        <dbReference type="WBParaSite" id="PEQ_0001414101-mRNA-1"/>
    </source>
</evidence>
<sequence>LEESRKRELQLRTQVDNLTGLLKRRTLAECGNIETKPHDDTNEKCEVQRLTEENERLHALISELNAEKLTLRDALCKAKEEKERLADELLQLSSSIEVFMLLVVL</sequence>